<evidence type="ECO:0000313" key="1">
    <source>
        <dbReference type="EMBL" id="HEA19631.1"/>
    </source>
</evidence>
<dbReference type="AlphaFoldDB" id="A0A831QM10"/>
<accession>A0A831QM10</accession>
<comment type="caution">
    <text evidence="1">The sequence shown here is derived from an EMBL/GenBank/DDBJ whole genome shotgun (WGS) entry which is preliminary data.</text>
</comment>
<organism evidence="1">
    <name type="scientific">Pricia antarctica</name>
    <dbReference type="NCBI Taxonomy" id="641691"/>
    <lineage>
        <taxon>Bacteria</taxon>
        <taxon>Pseudomonadati</taxon>
        <taxon>Bacteroidota</taxon>
        <taxon>Flavobacteriia</taxon>
        <taxon>Flavobacteriales</taxon>
        <taxon>Flavobacteriaceae</taxon>
        <taxon>Pricia</taxon>
    </lineage>
</organism>
<reference evidence="1" key="1">
    <citation type="journal article" date="2020" name="mSystems">
        <title>Genome- and Community-Level Interaction Insights into Carbon Utilization and Element Cycling Functions of Hydrothermarchaeota in Hydrothermal Sediment.</title>
        <authorList>
            <person name="Zhou Z."/>
            <person name="Liu Y."/>
            <person name="Xu W."/>
            <person name="Pan J."/>
            <person name="Luo Z.H."/>
            <person name="Li M."/>
        </authorList>
    </citation>
    <scope>NUCLEOTIDE SEQUENCE [LARGE SCALE GENOMIC DNA]</scope>
    <source>
        <strain evidence="1">HyVt-345</strain>
    </source>
</reference>
<gene>
    <name evidence="1" type="ORF">ENH87_01785</name>
</gene>
<proteinExistence type="predicted"/>
<dbReference type="EMBL" id="DRGL01000013">
    <property type="protein sequence ID" value="HEA19631.1"/>
    <property type="molecule type" value="Genomic_DNA"/>
</dbReference>
<dbReference type="Proteomes" id="UP000886191">
    <property type="component" value="Unassembled WGS sequence"/>
</dbReference>
<name>A0A831QM10_9FLAO</name>
<protein>
    <submittedName>
        <fullName evidence="1">Uncharacterized protein</fullName>
    </submittedName>
</protein>
<sequence length="160" mass="18580">MDITKEIEDLRGYFNKTILGSEQQTTLRSILDILFELYELHERQKTREGRRKEELANYCGRIEALEGAHVRNKGRTNKVQKEIFEVWGQISKLEKAVYRSAEIKSAGPPKEELKPCLFCKCAVTEIRFEGRYFVVCSRCYCCGPKADTEYWAAVKWNLGS</sequence>